<evidence type="ECO:0000256" key="1">
    <source>
        <dbReference type="ARBA" id="ARBA00006284"/>
    </source>
</evidence>
<dbReference type="PANTHER" id="PTHR21599">
    <property type="entry name" value="GLYCERATE KINASE"/>
    <property type="match status" value="1"/>
</dbReference>
<keyword evidence="2" id="KW-0808">Transferase</keyword>
<evidence type="ECO:0000313" key="4">
    <source>
        <dbReference type="EMBL" id="PPJ61218.1"/>
    </source>
</evidence>
<dbReference type="Proteomes" id="UP000237631">
    <property type="component" value="Unassembled WGS sequence"/>
</dbReference>
<dbReference type="Pfam" id="PF02595">
    <property type="entry name" value="Gly_kinase"/>
    <property type="match status" value="1"/>
</dbReference>
<evidence type="ECO:0000256" key="3">
    <source>
        <dbReference type="ARBA" id="ARBA00022777"/>
    </source>
</evidence>
<proteinExistence type="inferred from homology"/>
<accession>A0A2S6CN95</accession>
<dbReference type="SUPFAM" id="SSF110738">
    <property type="entry name" value="Glycerate kinase I"/>
    <property type="match status" value="1"/>
</dbReference>
<protein>
    <recommendedName>
        <fullName evidence="6">Glycerate kinase</fullName>
    </recommendedName>
</protein>
<dbReference type="Gene3D" id="3.90.1510.10">
    <property type="entry name" value="Glycerate kinase, domain 2"/>
    <property type="match status" value="1"/>
</dbReference>
<dbReference type="OrthoDB" id="10262596at2759"/>
<dbReference type="PANTHER" id="PTHR21599:SF0">
    <property type="entry name" value="GLYCERATE KINASE"/>
    <property type="match status" value="1"/>
</dbReference>
<dbReference type="InterPro" id="IPR018193">
    <property type="entry name" value="Glyc_kinase_flavodox-like_fold"/>
</dbReference>
<comment type="caution">
    <text evidence="4">The sequence shown here is derived from an EMBL/GenBank/DDBJ whole genome shotgun (WGS) entry which is preliminary data.</text>
</comment>
<gene>
    <name evidence="4" type="ORF">CBER1_06718</name>
</gene>
<comment type="similarity">
    <text evidence="1">Belongs to the glycerate kinase type-1 family.</text>
</comment>
<sequence>MIITRQLDDQPSLPTTFVNAFTVAYSNAKSTCRSQYQQPQPQQPTTSFSATMGAQNIPAVSERVMLGNQIAENGPRILICPSGFKESLGPNEVADCIEAGVLRAVPTAKVMKAPMVDGGEGFTEALVATTGGQRRFLEVTGPVRETVPSHYGFLGNTLTPTAVVEMAAAAGLSIVPRDQRNPLYTTTFGVGQLIKAALDDGAMNILLGCGDSGTCDGGIGMAQALGARFFTTKGTEIPPAQGGASLTDLAAVDLSGLHPRLQECSIDVACNWHNVLCGPKGVARVFGPQKGATPTEVELLDMAMIRVGTVVSDAIGKDITYAPGSGASGGMGAGLQLIGAQLHPRFDIITKFLNINSLVKDCDVVITAEGGIDEQTPRGKIPAEVARIAKSRGVPVIALAGTVGKGASCNYEAGIDAYASILQAPVTLQVAIEEAERLLTDAAESVTRMVMVGCSLKRFRAPSPLPPTGPAMAFKRSRTFYY</sequence>
<dbReference type="NCBIfam" id="TIGR00045">
    <property type="entry name" value="glycerate kinase"/>
    <property type="match status" value="1"/>
</dbReference>
<reference evidence="5" key="1">
    <citation type="journal article" date="2017" name="bioRxiv">
        <title>Conservation of a gene cluster reveals novel cercosporin biosynthetic mechanisms and extends production to the genus Colletotrichum.</title>
        <authorList>
            <person name="de Jonge R."/>
            <person name="Ebert M.K."/>
            <person name="Huitt-Roehl C.R."/>
            <person name="Pal P."/>
            <person name="Suttle J.C."/>
            <person name="Spanner R.E."/>
            <person name="Neubauer J.D."/>
            <person name="Jurick W.M.II."/>
            <person name="Stott K.A."/>
            <person name="Secor G.A."/>
            <person name="Thomma B.P.H.J."/>
            <person name="Van de Peer Y."/>
            <person name="Townsend C.A."/>
            <person name="Bolton M.D."/>
        </authorList>
    </citation>
    <scope>NUCLEOTIDE SEQUENCE [LARGE SCALE GENOMIC DNA]</scope>
    <source>
        <strain evidence="5">CBS538.71</strain>
    </source>
</reference>
<dbReference type="InterPro" id="IPR004381">
    <property type="entry name" value="Glycerate_kinase"/>
</dbReference>
<dbReference type="Gene3D" id="3.40.50.10350">
    <property type="entry name" value="Glycerate kinase, domain 1"/>
    <property type="match status" value="1"/>
</dbReference>
<dbReference type="GO" id="GO:0031388">
    <property type="term" value="P:organic acid phosphorylation"/>
    <property type="evidence" value="ECO:0007669"/>
    <property type="project" value="InterPro"/>
</dbReference>
<dbReference type="EMBL" id="PNEN01000099">
    <property type="protein sequence ID" value="PPJ61218.1"/>
    <property type="molecule type" value="Genomic_DNA"/>
</dbReference>
<dbReference type="GO" id="GO:0008887">
    <property type="term" value="F:glycerate kinase activity"/>
    <property type="evidence" value="ECO:0007669"/>
    <property type="project" value="InterPro"/>
</dbReference>
<dbReference type="InterPro" id="IPR018197">
    <property type="entry name" value="Glycerate_kinase_RE-like"/>
</dbReference>
<dbReference type="InterPro" id="IPR036129">
    <property type="entry name" value="Glycerate_kinase_sf"/>
</dbReference>
<name>A0A2S6CN95_9PEZI</name>
<dbReference type="STRING" id="357750.A0A2S6CN95"/>
<evidence type="ECO:0000256" key="2">
    <source>
        <dbReference type="ARBA" id="ARBA00022679"/>
    </source>
</evidence>
<dbReference type="AlphaFoldDB" id="A0A2S6CN95"/>
<keyword evidence="5" id="KW-1185">Reference proteome</keyword>
<organism evidence="4 5">
    <name type="scientific">Cercospora berteroae</name>
    <dbReference type="NCBI Taxonomy" id="357750"/>
    <lineage>
        <taxon>Eukaryota</taxon>
        <taxon>Fungi</taxon>
        <taxon>Dikarya</taxon>
        <taxon>Ascomycota</taxon>
        <taxon>Pezizomycotina</taxon>
        <taxon>Dothideomycetes</taxon>
        <taxon>Dothideomycetidae</taxon>
        <taxon>Mycosphaerellales</taxon>
        <taxon>Mycosphaerellaceae</taxon>
        <taxon>Cercospora</taxon>
    </lineage>
</organism>
<keyword evidence="3" id="KW-0418">Kinase</keyword>
<evidence type="ECO:0000313" key="5">
    <source>
        <dbReference type="Proteomes" id="UP000237631"/>
    </source>
</evidence>
<evidence type="ECO:0008006" key="6">
    <source>
        <dbReference type="Google" id="ProtNLM"/>
    </source>
</evidence>